<protein>
    <submittedName>
        <fullName evidence="2">Uncharacterized protein</fullName>
    </submittedName>
</protein>
<dbReference type="EMBL" id="MN739841">
    <property type="protein sequence ID" value="QHT74199.1"/>
    <property type="molecule type" value="Genomic_DNA"/>
</dbReference>
<name>A0A6C0H184_9ZZZZ</name>
<proteinExistence type="predicted"/>
<feature type="region of interest" description="Disordered" evidence="1">
    <location>
        <begin position="134"/>
        <end position="158"/>
    </location>
</feature>
<organism evidence="2">
    <name type="scientific">viral metagenome</name>
    <dbReference type="NCBI Taxonomy" id="1070528"/>
    <lineage>
        <taxon>unclassified sequences</taxon>
        <taxon>metagenomes</taxon>
        <taxon>organismal metagenomes</taxon>
    </lineage>
</organism>
<evidence type="ECO:0000256" key="1">
    <source>
        <dbReference type="SAM" id="MobiDB-lite"/>
    </source>
</evidence>
<dbReference type="AlphaFoldDB" id="A0A6C0H184"/>
<reference evidence="2" key="1">
    <citation type="journal article" date="2020" name="Nature">
        <title>Giant virus diversity and host interactions through global metagenomics.</title>
        <authorList>
            <person name="Schulz F."/>
            <person name="Roux S."/>
            <person name="Paez-Espino D."/>
            <person name="Jungbluth S."/>
            <person name="Walsh D.A."/>
            <person name="Denef V.J."/>
            <person name="McMahon K.D."/>
            <person name="Konstantinidis K.T."/>
            <person name="Eloe-Fadrosh E.A."/>
            <person name="Kyrpides N.C."/>
            <person name="Woyke T."/>
        </authorList>
    </citation>
    <scope>NUCLEOTIDE SEQUENCE</scope>
    <source>
        <strain evidence="2">GVMAG-M-3300023179-4</strain>
    </source>
</reference>
<sequence>MVYKPANINLSKAQVLKAAQGKPIRLAHSQLGQGSNVILLHPTNYKLIEQSVRKGKGITLYLAPGELQATLDSNIQGTGFIDWLKDKAWPWLKKNVLPAVADAAVGPLSAFTGQPALVGAARTALKEATGIGAMPKKTKKPKGEGLYLNSPKGRGLYL</sequence>
<evidence type="ECO:0000313" key="2">
    <source>
        <dbReference type="EMBL" id="QHT74199.1"/>
    </source>
</evidence>
<accession>A0A6C0H184</accession>